<feature type="non-terminal residue" evidence="1">
    <location>
        <position position="1"/>
    </location>
</feature>
<protein>
    <submittedName>
        <fullName evidence="1">Uncharacterized protein</fullName>
    </submittedName>
</protein>
<evidence type="ECO:0000313" key="1">
    <source>
        <dbReference type="EMBL" id="KTF05537.1"/>
    </source>
</evidence>
<name>A0A1B6NS35_9ZZZZ</name>
<comment type="caution">
    <text evidence="1">The sequence shown here is derived from an EMBL/GenBank/DDBJ whole genome shotgun (WGS) entry which is preliminary data.</text>
</comment>
<proteinExistence type="predicted"/>
<gene>
    <name evidence="1" type="ORF">MGSAQ_002967</name>
</gene>
<organism evidence="1">
    <name type="scientific">marine sediment metagenome</name>
    <dbReference type="NCBI Taxonomy" id="412755"/>
    <lineage>
        <taxon>unclassified sequences</taxon>
        <taxon>metagenomes</taxon>
        <taxon>ecological metagenomes</taxon>
    </lineage>
</organism>
<reference evidence="1" key="1">
    <citation type="submission" date="2013-11" db="EMBL/GenBank/DDBJ databases">
        <title>Microbial diversity, functional groups and degradation webs in Northern and Southern Mediterranean and Red Sea marine crude oil polluted sites.</title>
        <authorList>
            <person name="Daffonchio D."/>
            <person name="Mapelli F."/>
            <person name="Ferrer M."/>
            <person name="Richter M."/>
            <person name="Cherif A."/>
            <person name="Malkawi H.I."/>
            <person name="Yakimov M.M."/>
            <person name="Abdel-Fattah Y.R."/>
            <person name="Blaghen M."/>
            <person name="Golyshin P.N."/>
            <person name="Kalogerakis N."/>
            <person name="Boon N."/>
            <person name="Magagnini M."/>
            <person name="Fava F."/>
        </authorList>
    </citation>
    <scope>NUCLEOTIDE SEQUENCE</scope>
</reference>
<sequence>GEVVLIRPDLTVPNGGRLY</sequence>
<dbReference type="AlphaFoldDB" id="A0A1B6NS35"/>
<accession>A0A1B6NS35</accession>
<dbReference type="EMBL" id="AYSL01001725">
    <property type="protein sequence ID" value="KTF05537.1"/>
    <property type="molecule type" value="Genomic_DNA"/>
</dbReference>